<dbReference type="Gene3D" id="3.90.180.10">
    <property type="entry name" value="Medium-chain alcohol dehydrogenases, catalytic domain"/>
    <property type="match status" value="1"/>
</dbReference>
<dbReference type="InterPro" id="IPR013154">
    <property type="entry name" value="ADH-like_N"/>
</dbReference>
<dbReference type="Gene3D" id="3.40.50.720">
    <property type="entry name" value="NAD(P)-binding Rossmann-like Domain"/>
    <property type="match status" value="1"/>
</dbReference>
<feature type="domain" description="Enoyl reductase (ER)" evidence="2">
    <location>
        <begin position="11"/>
        <end position="303"/>
    </location>
</feature>
<sequence length="314" mass="32827">MSRYVRVTRFGGPEVLEVVDDTEPHAGSGQVRVRVHFAGVNPVDRKIFAGGETAARWNAVPPYINGNDYAGVVDQVGAEVDGVRLGDAVFGGARHLAQADYVVVDADTVLHKPGGLSMQQAGALDIAGRAAIASVRTLRLSTDDTVFVSAAAGGVGVLAVQLARLAGATVIGAAGLHNHDFLRSLGVIPVLYGEGMVERIRDAAPAGVTAALDYHGVESIDAALELGVRPERINTTAAKTYRPELGMHTVGGQVATPAELERLAGWIADGSVVLPIEAVYPLERVREAYQHLAQGHLRGKLVLDLGAESEPTGS</sequence>
<proteinExistence type="predicted"/>
<dbReference type="SUPFAM" id="SSF50129">
    <property type="entry name" value="GroES-like"/>
    <property type="match status" value="1"/>
</dbReference>
<dbReference type="InterPro" id="IPR051603">
    <property type="entry name" value="Zinc-ADH_QOR/CCCR"/>
</dbReference>
<dbReference type="CDD" id="cd05289">
    <property type="entry name" value="MDR_like_2"/>
    <property type="match status" value="1"/>
</dbReference>
<evidence type="ECO:0000256" key="1">
    <source>
        <dbReference type="ARBA" id="ARBA00022857"/>
    </source>
</evidence>
<dbReference type="SUPFAM" id="SSF51735">
    <property type="entry name" value="NAD(P)-binding Rossmann-fold domains"/>
    <property type="match status" value="1"/>
</dbReference>
<dbReference type="Proteomes" id="UP001321506">
    <property type="component" value="Unassembled WGS sequence"/>
</dbReference>
<dbReference type="InterPro" id="IPR020843">
    <property type="entry name" value="ER"/>
</dbReference>
<gene>
    <name evidence="3" type="ORF">QF206_00930</name>
</gene>
<keyword evidence="3" id="KW-0560">Oxidoreductase</keyword>
<dbReference type="Pfam" id="PF00107">
    <property type="entry name" value="ADH_zinc_N"/>
    <property type="match status" value="1"/>
</dbReference>
<dbReference type="SMART" id="SM00829">
    <property type="entry name" value="PKS_ER"/>
    <property type="match status" value="1"/>
</dbReference>
<organism evidence="3 4">
    <name type="scientific">Ruicaihuangia caeni</name>
    <dbReference type="NCBI Taxonomy" id="3042517"/>
    <lineage>
        <taxon>Bacteria</taxon>
        <taxon>Bacillati</taxon>
        <taxon>Actinomycetota</taxon>
        <taxon>Actinomycetes</taxon>
        <taxon>Micrococcales</taxon>
        <taxon>Microbacteriaceae</taxon>
        <taxon>Ruicaihuangia</taxon>
    </lineage>
</organism>
<evidence type="ECO:0000259" key="2">
    <source>
        <dbReference type="SMART" id="SM00829"/>
    </source>
</evidence>
<dbReference type="AlphaFoldDB" id="A0AAW6T345"/>
<protein>
    <submittedName>
        <fullName evidence="3">NADP-dependent oxidoreductase</fullName>
        <ecNumber evidence="3">1.-.-.-</ecNumber>
    </submittedName>
</protein>
<keyword evidence="1" id="KW-0521">NADP</keyword>
<dbReference type="EMBL" id="JASATX010000001">
    <property type="protein sequence ID" value="MDI2097531.1"/>
    <property type="molecule type" value="Genomic_DNA"/>
</dbReference>
<accession>A0AAW6T345</accession>
<evidence type="ECO:0000313" key="4">
    <source>
        <dbReference type="Proteomes" id="UP001321506"/>
    </source>
</evidence>
<dbReference type="Pfam" id="PF08240">
    <property type="entry name" value="ADH_N"/>
    <property type="match status" value="1"/>
</dbReference>
<reference evidence="3 4" key="1">
    <citation type="submission" date="2023-04" db="EMBL/GenBank/DDBJ databases">
        <title>Klugiella caeni sp. nov. isolated from the sludge of biochemical tank.</title>
        <authorList>
            <person name="Geng K."/>
        </authorList>
    </citation>
    <scope>NUCLEOTIDE SEQUENCE [LARGE SCALE GENOMIC DNA]</scope>
    <source>
        <strain evidence="3 4">YN-L-19</strain>
    </source>
</reference>
<keyword evidence="4" id="KW-1185">Reference proteome</keyword>
<evidence type="ECO:0000313" key="3">
    <source>
        <dbReference type="EMBL" id="MDI2097531.1"/>
    </source>
</evidence>
<dbReference type="InterPro" id="IPR013149">
    <property type="entry name" value="ADH-like_C"/>
</dbReference>
<comment type="caution">
    <text evidence="3">The sequence shown here is derived from an EMBL/GenBank/DDBJ whole genome shotgun (WGS) entry which is preliminary data.</text>
</comment>
<dbReference type="InterPro" id="IPR036291">
    <property type="entry name" value="NAD(P)-bd_dom_sf"/>
</dbReference>
<dbReference type="EC" id="1.-.-.-" evidence="3"/>
<name>A0AAW6T345_9MICO</name>
<dbReference type="PANTHER" id="PTHR44154:SF1">
    <property type="entry name" value="QUINONE OXIDOREDUCTASE"/>
    <property type="match status" value="1"/>
</dbReference>
<dbReference type="GO" id="GO:0016491">
    <property type="term" value="F:oxidoreductase activity"/>
    <property type="evidence" value="ECO:0007669"/>
    <property type="project" value="UniProtKB-KW"/>
</dbReference>
<dbReference type="InterPro" id="IPR011032">
    <property type="entry name" value="GroES-like_sf"/>
</dbReference>
<dbReference type="PANTHER" id="PTHR44154">
    <property type="entry name" value="QUINONE OXIDOREDUCTASE"/>
    <property type="match status" value="1"/>
</dbReference>
<dbReference type="Pfam" id="PF13602">
    <property type="entry name" value="ADH_zinc_N_2"/>
    <property type="match status" value="1"/>
</dbReference>
<dbReference type="RefSeq" id="WP_281487321.1">
    <property type="nucleotide sequence ID" value="NZ_JASATX010000001.1"/>
</dbReference>